<dbReference type="EMBL" id="MCFA01000076">
    <property type="protein sequence ID" value="ORY10184.1"/>
    <property type="molecule type" value="Genomic_DNA"/>
</dbReference>
<evidence type="ECO:0000313" key="2">
    <source>
        <dbReference type="EMBL" id="ORY10184.1"/>
    </source>
</evidence>
<accession>A0A1Y1ZJ19</accession>
<dbReference type="Pfam" id="PF06985">
    <property type="entry name" value="HET"/>
    <property type="match status" value="1"/>
</dbReference>
<feature type="domain" description="Heterokaryon incompatibility" evidence="1">
    <location>
        <begin position="48"/>
        <end position="200"/>
    </location>
</feature>
<dbReference type="InterPro" id="IPR052895">
    <property type="entry name" value="HetReg/Transcr_Mod"/>
</dbReference>
<name>A0A1Y1ZJ19_9PLEO</name>
<proteinExistence type="predicted"/>
<dbReference type="AlphaFoldDB" id="A0A1Y1ZJ19"/>
<organism evidence="2 3">
    <name type="scientific">Clohesyomyces aquaticus</name>
    <dbReference type="NCBI Taxonomy" id="1231657"/>
    <lineage>
        <taxon>Eukaryota</taxon>
        <taxon>Fungi</taxon>
        <taxon>Dikarya</taxon>
        <taxon>Ascomycota</taxon>
        <taxon>Pezizomycotina</taxon>
        <taxon>Dothideomycetes</taxon>
        <taxon>Pleosporomycetidae</taxon>
        <taxon>Pleosporales</taxon>
        <taxon>Lindgomycetaceae</taxon>
        <taxon>Clohesyomyces</taxon>
    </lineage>
</organism>
<reference evidence="2 3" key="1">
    <citation type="submission" date="2016-07" db="EMBL/GenBank/DDBJ databases">
        <title>Pervasive Adenine N6-methylation of Active Genes in Fungi.</title>
        <authorList>
            <consortium name="DOE Joint Genome Institute"/>
            <person name="Mondo S.J."/>
            <person name="Dannebaum R.O."/>
            <person name="Kuo R.C."/>
            <person name="Labutti K."/>
            <person name="Haridas S."/>
            <person name="Kuo A."/>
            <person name="Salamov A."/>
            <person name="Ahrendt S.R."/>
            <person name="Lipzen A."/>
            <person name="Sullivan W."/>
            <person name="Andreopoulos W.B."/>
            <person name="Clum A."/>
            <person name="Lindquist E."/>
            <person name="Daum C."/>
            <person name="Ramamoorthy G.K."/>
            <person name="Gryganskyi A."/>
            <person name="Culley D."/>
            <person name="Magnuson J.K."/>
            <person name="James T.Y."/>
            <person name="O'Malley M.A."/>
            <person name="Stajich J.E."/>
            <person name="Spatafora J.W."/>
            <person name="Visel A."/>
            <person name="Grigoriev I.V."/>
        </authorList>
    </citation>
    <scope>NUCLEOTIDE SEQUENCE [LARGE SCALE GENOMIC DNA]</scope>
    <source>
        <strain evidence="2 3">CBS 115471</strain>
    </source>
</reference>
<protein>
    <submittedName>
        <fullName evidence="2">Heterokaryon incompatibility protein-domain-containing protein</fullName>
    </submittedName>
</protein>
<evidence type="ECO:0000259" key="1">
    <source>
        <dbReference type="Pfam" id="PF06985"/>
    </source>
</evidence>
<gene>
    <name evidence="2" type="ORF">BCR34DRAFT_355321</name>
</gene>
<dbReference type="InterPro" id="IPR010730">
    <property type="entry name" value="HET"/>
</dbReference>
<comment type="caution">
    <text evidence="2">The sequence shown here is derived from an EMBL/GenBank/DDBJ whole genome shotgun (WGS) entry which is preliminary data.</text>
</comment>
<dbReference type="Proteomes" id="UP000193144">
    <property type="component" value="Unassembled WGS sequence"/>
</dbReference>
<dbReference type="Pfam" id="PF26639">
    <property type="entry name" value="Het-6_barrel"/>
    <property type="match status" value="1"/>
</dbReference>
<sequence>MMDILPFKHRPLPAGNHFRILHVRRSANDGTPVCTFETISLDSPSHQYIAISYTWGDPTPVRQVASSDGQPLTLSRILSDLFDAMSNRHDTFTIYVDALCINQSDLVEKANQVRIMGKVYSNAQMVMVWLGVADDHSARAFQYMKKRTLQNQLSTTNTWSNPIIKTLLPENISTKTQDVVDALMALLTRRWFQRVWVIQETILGGNVHVACGDDIIDFDTFKSNMLLLWDCPETVDYLDVRHPSYLGFRCATRIFALQEEFGKSGRIPLEPLFEAIFYYSATDSRDFIFAIQELAHCANLLPGPDYSFSTEKVFTETAENILCRGSSLDLLSMCGLGPRQQASSFIEYIGQPSNTVDVELPSWVPDFRLSAYDEPIWGANRGGWRAGGTFRNSPSRSPGGLHVDAVILDRVAQVGEEIDSMSFDRLHNSLQCTLNVAQGAESHSAHQSPDLVWKTLVQDFDMDEEPAPPELGIEFKALLRALDSNQPWEEVKKNEMYRIIRVRADSWKAFSTKEGYFGMTWSLVEEGDALCLLPGCRHPLIIRPIDEISRGEAEWGRGVLVGWCYVHGIMHGEAVTDRSDFARIVLE</sequence>
<evidence type="ECO:0000313" key="3">
    <source>
        <dbReference type="Proteomes" id="UP000193144"/>
    </source>
</evidence>
<dbReference type="STRING" id="1231657.A0A1Y1ZJ19"/>
<keyword evidence="3" id="KW-1185">Reference proteome</keyword>
<dbReference type="PANTHER" id="PTHR24148:SF73">
    <property type="entry name" value="HET DOMAIN PROTEIN (AFU_ORTHOLOGUE AFUA_8G01020)"/>
    <property type="match status" value="1"/>
</dbReference>
<dbReference type="PANTHER" id="PTHR24148">
    <property type="entry name" value="ANKYRIN REPEAT DOMAIN-CONTAINING PROTEIN 39 HOMOLOG-RELATED"/>
    <property type="match status" value="1"/>
</dbReference>
<dbReference type="OrthoDB" id="5386682at2759"/>